<organism evidence="2 3">
    <name type="scientific">Papaver somniferum</name>
    <name type="common">Opium poppy</name>
    <dbReference type="NCBI Taxonomy" id="3469"/>
    <lineage>
        <taxon>Eukaryota</taxon>
        <taxon>Viridiplantae</taxon>
        <taxon>Streptophyta</taxon>
        <taxon>Embryophyta</taxon>
        <taxon>Tracheophyta</taxon>
        <taxon>Spermatophyta</taxon>
        <taxon>Magnoliopsida</taxon>
        <taxon>Ranunculales</taxon>
        <taxon>Papaveraceae</taxon>
        <taxon>Papaveroideae</taxon>
        <taxon>Papaver</taxon>
    </lineage>
</organism>
<dbReference type="Proteomes" id="UP000316621">
    <property type="component" value="Chromosome 10"/>
</dbReference>
<accession>A0A4Y7L5C7</accession>
<proteinExistence type="predicted"/>
<feature type="region of interest" description="Disordered" evidence="1">
    <location>
        <begin position="1"/>
        <end position="24"/>
    </location>
</feature>
<evidence type="ECO:0000256" key="1">
    <source>
        <dbReference type="SAM" id="MobiDB-lite"/>
    </source>
</evidence>
<keyword evidence="3" id="KW-1185">Reference proteome</keyword>
<protein>
    <submittedName>
        <fullName evidence="2">Uncharacterized protein</fullName>
    </submittedName>
</protein>
<evidence type="ECO:0000313" key="2">
    <source>
        <dbReference type="EMBL" id="RZC80743.1"/>
    </source>
</evidence>
<name>A0A4Y7L5C7_PAPSO</name>
<sequence length="24" mass="2654">MMFTTANGQMDTYSEAKENTAVVN</sequence>
<dbReference type="AlphaFoldDB" id="A0A4Y7L5C7"/>
<evidence type="ECO:0000313" key="3">
    <source>
        <dbReference type="Proteomes" id="UP000316621"/>
    </source>
</evidence>
<gene>
    <name evidence="2" type="ORF">C5167_043324</name>
</gene>
<dbReference type="Gramene" id="RZC80743">
    <property type="protein sequence ID" value="RZC80743"/>
    <property type="gene ID" value="C5167_043324"/>
</dbReference>
<reference evidence="2 3" key="1">
    <citation type="journal article" date="2018" name="Science">
        <title>The opium poppy genome and morphinan production.</title>
        <authorList>
            <person name="Guo L."/>
            <person name="Winzer T."/>
            <person name="Yang X."/>
            <person name="Li Y."/>
            <person name="Ning Z."/>
            <person name="He Z."/>
            <person name="Teodor R."/>
            <person name="Lu Y."/>
            <person name="Bowser T.A."/>
            <person name="Graham I.A."/>
            <person name="Ye K."/>
        </authorList>
    </citation>
    <scope>NUCLEOTIDE SEQUENCE [LARGE SCALE GENOMIC DNA]</scope>
    <source>
        <strain evidence="3">cv. HN1</strain>
        <tissue evidence="2">Leaves</tissue>
    </source>
</reference>
<dbReference type="EMBL" id="CM010724">
    <property type="protein sequence ID" value="RZC80743.1"/>
    <property type="molecule type" value="Genomic_DNA"/>
</dbReference>
<feature type="compositionally biased region" description="Polar residues" evidence="1">
    <location>
        <begin position="1"/>
        <end position="12"/>
    </location>
</feature>